<proteinExistence type="predicted"/>
<evidence type="ECO:0000313" key="2">
    <source>
        <dbReference type="Proteomes" id="UP000831113"/>
    </source>
</evidence>
<sequence length="99" mass="11426">MPDSDNRLTADEEWENLLHHWRTRVPAQPQPFFYNRVRARLVGEASMERQPLPTWLRWPSYALMLGLLLMLSGDGAELRSATPANQLYPSEQQAPLPAR</sequence>
<evidence type="ECO:0008006" key="3">
    <source>
        <dbReference type="Google" id="ProtNLM"/>
    </source>
</evidence>
<keyword evidence="2" id="KW-1185">Reference proteome</keyword>
<protein>
    <recommendedName>
        <fullName evidence="3">FecR N-terminal domain-containing protein</fullName>
    </recommendedName>
</protein>
<dbReference type="RefSeq" id="WP_243800313.1">
    <property type="nucleotide sequence ID" value="NZ_CP094669.1"/>
</dbReference>
<name>A0ABY4D015_9BACT</name>
<dbReference type="Proteomes" id="UP000831113">
    <property type="component" value="Chromosome"/>
</dbReference>
<organism evidence="1 2">
    <name type="scientific">Hymenobacter tibetensis</name>
    <dbReference type="NCBI Taxonomy" id="497967"/>
    <lineage>
        <taxon>Bacteria</taxon>
        <taxon>Pseudomonadati</taxon>
        <taxon>Bacteroidota</taxon>
        <taxon>Cytophagia</taxon>
        <taxon>Cytophagales</taxon>
        <taxon>Hymenobacteraceae</taxon>
        <taxon>Hymenobacter</taxon>
    </lineage>
</organism>
<reference evidence="1 2" key="1">
    <citation type="submission" date="2022-03" db="EMBL/GenBank/DDBJ databases">
        <title>Hymenobactersp. isolated from the air.</title>
        <authorList>
            <person name="Won M."/>
            <person name="Kwon S.-W."/>
        </authorList>
    </citation>
    <scope>NUCLEOTIDE SEQUENCE [LARGE SCALE GENOMIC DNA]</scope>
    <source>
        <strain evidence="1 2">KACC 21982</strain>
    </source>
</reference>
<dbReference type="EMBL" id="CP094669">
    <property type="protein sequence ID" value="UOG75875.1"/>
    <property type="molecule type" value="Genomic_DNA"/>
</dbReference>
<evidence type="ECO:0000313" key="1">
    <source>
        <dbReference type="EMBL" id="UOG75875.1"/>
    </source>
</evidence>
<gene>
    <name evidence="1" type="ORF">MTX78_04580</name>
</gene>
<accession>A0ABY4D015</accession>